<evidence type="ECO:0000259" key="6">
    <source>
        <dbReference type="PROSITE" id="PS50043"/>
    </source>
</evidence>
<dbReference type="Pfam" id="PF00072">
    <property type="entry name" value="Response_reg"/>
    <property type="match status" value="1"/>
</dbReference>
<feature type="domain" description="HTH luxR-type" evidence="6">
    <location>
        <begin position="148"/>
        <end position="219"/>
    </location>
</feature>
<keyword evidence="1 5" id="KW-0597">Phosphoprotein</keyword>
<reference evidence="8 9" key="1">
    <citation type="submission" date="2019-06" db="EMBL/GenBank/DDBJ databases">
        <title>Whole genome shotgun sequence of Streptomyces spinoverrucosus NBRC 14228.</title>
        <authorList>
            <person name="Hosoyama A."/>
            <person name="Uohara A."/>
            <person name="Ohji S."/>
            <person name="Ichikawa N."/>
        </authorList>
    </citation>
    <scope>NUCLEOTIDE SEQUENCE [LARGE SCALE GENOMIC DNA]</scope>
    <source>
        <strain evidence="8 9">NBRC 14228</strain>
    </source>
</reference>
<evidence type="ECO:0000256" key="3">
    <source>
        <dbReference type="ARBA" id="ARBA00023125"/>
    </source>
</evidence>
<dbReference type="PRINTS" id="PR00038">
    <property type="entry name" value="HTHLUXR"/>
</dbReference>
<evidence type="ECO:0000256" key="2">
    <source>
        <dbReference type="ARBA" id="ARBA00023015"/>
    </source>
</evidence>
<dbReference type="SUPFAM" id="SSF52172">
    <property type="entry name" value="CheY-like"/>
    <property type="match status" value="1"/>
</dbReference>
<dbReference type="CDD" id="cd17535">
    <property type="entry name" value="REC_NarL-like"/>
    <property type="match status" value="1"/>
</dbReference>
<dbReference type="EMBL" id="BJND01000026">
    <property type="protein sequence ID" value="GEC06229.1"/>
    <property type="molecule type" value="Genomic_DNA"/>
</dbReference>
<keyword evidence="2" id="KW-0805">Transcription regulation</keyword>
<dbReference type="CDD" id="cd06170">
    <property type="entry name" value="LuxR_C_like"/>
    <property type="match status" value="1"/>
</dbReference>
<dbReference type="PROSITE" id="PS50043">
    <property type="entry name" value="HTH_LUXR_2"/>
    <property type="match status" value="1"/>
</dbReference>
<dbReference type="PANTHER" id="PTHR43214">
    <property type="entry name" value="TWO-COMPONENT RESPONSE REGULATOR"/>
    <property type="match status" value="1"/>
</dbReference>
<dbReference type="RefSeq" id="WP_141310890.1">
    <property type="nucleotide sequence ID" value="NZ_BJND01000026.1"/>
</dbReference>
<dbReference type="InterPro" id="IPR011006">
    <property type="entry name" value="CheY-like_superfamily"/>
</dbReference>
<dbReference type="SMART" id="SM00448">
    <property type="entry name" value="REC"/>
    <property type="match status" value="1"/>
</dbReference>
<organism evidence="8 9">
    <name type="scientific">Streptomyces spinoverrucosus</name>
    <dbReference type="NCBI Taxonomy" id="284043"/>
    <lineage>
        <taxon>Bacteria</taxon>
        <taxon>Bacillati</taxon>
        <taxon>Actinomycetota</taxon>
        <taxon>Actinomycetes</taxon>
        <taxon>Kitasatosporales</taxon>
        <taxon>Streptomycetaceae</taxon>
        <taxon>Streptomyces</taxon>
    </lineage>
</organism>
<dbReference type="InterPro" id="IPR001789">
    <property type="entry name" value="Sig_transdc_resp-reg_receiver"/>
</dbReference>
<keyword evidence="4" id="KW-0804">Transcription</keyword>
<dbReference type="SMART" id="SM00421">
    <property type="entry name" value="HTH_LUXR"/>
    <property type="match status" value="1"/>
</dbReference>
<dbReference type="OrthoDB" id="9808843at2"/>
<dbReference type="InterPro" id="IPR058245">
    <property type="entry name" value="NreC/VraR/RcsB-like_REC"/>
</dbReference>
<protein>
    <submittedName>
        <fullName evidence="8">DNA-binding response regulator</fullName>
    </submittedName>
</protein>
<dbReference type="PANTHER" id="PTHR43214:SF24">
    <property type="entry name" value="TRANSCRIPTIONAL REGULATORY PROTEIN NARL-RELATED"/>
    <property type="match status" value="1"/>
</dbReference>
<evidence type="ECO:0000259" key="7">
    <source>
        <dbReference type="PROSITE" id="PS50110"/>
    </source>
</evidence>
<comment type="caution">
    <text evidence="8">The sequence shown here is derived from an EMBL/GenBank/DDBJ whole genome shotgun (WGS) entry which is preliminary data.</text>
</comment>
<evidence type="ECO:0000313" key="9">
    <source>
        <dbReference type="Proteomes" id="UP000317881"/>
    </source>
</evidence>
<dbReference type="GO" id="GO:0000160">
    <property type="term" value="P:phosphorelay signal transduction system"/>
    <property type="evidence" value="ECO:0007669"/>
    <property type="project" value="InterPro"/>
</dbReference>
<keyword evidence="9" id="KW-1185">Reference proteome</keyword>
<feature type="modified residue" description="4-aspartylphosphate" evidence="5">
    <location>
        <position position="56"/>
    </location>
</feature>
<dbReference type="Proteomes" id="UP000317881">
    <property type="component" value="Unassembled WGS sequence"/>
</dbReference>
<dbReference type="Gene3D" id="3.40.50.2300">
    <property type="match status" value="1"/>
</dbReference>
<feature type="domain" description="Response regulatory" evidence="7">
    <location>
        <begin position="6"/>
        <end position="128"/>
    </location>
</feature>
<dbReference type="GO" id="GO:0006355">
    <property type="term" value="P:regulation of DNA-templated transcription"/>
    <property type="evidence" value="ECO:0007669"/>
    <property type="project" value="InterPro"/>
</dbReference>
<dbReference type="Pfam" id="PF00196">
    <property type="entry name" value="GerE"/>
    <property type="match status" value="1"/>
</dbReference>
<sequence length="219" mass="23434">MGERLRAVLGEDQPIVREGITAMLERSGIEVVAAVSDAPVLVRAAAEHKPDVVITDIQMPPNLADDGLQAARRIRAEQPGTPVIVLSQFLDASFALDLVGDDPSGVGYLLKEKVASPQILTDAVRRVVAGGSALDPDVISALVGRKRSADPLDGLTPREREVLALMAEGHSNSGIAEKLVVTVPAVERHVTGIFLKLGLQQTESSQHRRVLAVLHYLKR</sequence>
<dbReference type="InterPro" id="IPR000792">
    <property type="entry name" value="Tscrpt_reg_LuxR_C"/>
</dbReference>
<evidence type="ECO:0000256" key="5">
    <source>
        <dbReference type="PROSITE-ProRule" id="PRU00169"/>
    </source>
</evidence>
<evidence type="ECO:0000256" key="1">
    <source>
        <dbReference type="ARBA" id="ARBA00022553"/>
    </source>
</evidence>
<gene>
    <name evidence="8" type="ORF">SSP24_38840</name>
</gene>
<dbReference type="GO" id="GO:0003677">
    <property type="term" value="F:DNA binding"/>
    <property type="evidence" value="ECO:0007669"/>
    <property type="project" value="UniProtKB-KW"/>
</dbReference>
<dbReference type="AlphaFoldDB" id="A0A4Y3VKT1"/>
<accession>A0A4Y3VKT1</accession>
<evidence type="ECO:0000256" key="4">
    <source>
        <dbReference type="ARBA" id="ARBA00023163"/>
    </source>
</evidence>
<evidence type="ECO:0000313" key="8">
    <source>
        <dbReference type="EMBL" id="GEC06229.1"/>
    </source>
</evidence>
<proteinExistence type="predicted"/>
<keyword evidence="3 8" id="KW-0238">DNA-binding</keyword>
<name>A0A4Y3VKT1_9ACTN</name>
<dbReference type="InterPro" id="IPR039420">
    <property type="entry name" value="WalR-like"/>
</dbReference>
<dbReference type="PROSITE" id="PS50110">
    <property type="entry name" value="RESPONSE_REGULATORY"/>
    <property type="match status" value="1"/>
</dbReference>